<evidence type="ECO:0008006" key="3">
    <source>
        <dbReference type="Google" id="ProtNLM"/>
    </source>
</evidence>
<organism evidence="2">
    <name type="scientific">Caldilinea aerophila</name>
    <dbReference type="NCBI Taxonomy" id="133453"/>
    <lineage>
        <taxon>Bacteria</taxon>
        <taxon>Bacillati</taxon>
        <taxon>Chloroflexota</taxon>
        <taxon>Caldilineae</taxon>
        <taxon>Caldilineales</taxon>
        <taxon>Caldilineaceae</taxon>
        <taxon>Caldilinea</taxon>
    </lineage>
</organism>
<feature type="region of interest" description="Disordered" evidence="1">
    <location>
        <begin position="307"/>
        <end position="326"/>
    </location>
</feature>
<proteinExistence type="predicted"/>
<dbReference type="AlphaFoldDB" id="A0A7C1JFG5"/>
<sequence length="326" mass="37232">MTDNLRAKVAPGPLSRLAQRGWRRSRRPVGQPTRGKTASNRLRRVDAFLLLYDAHLLRREDGSFAGAWFVDLGYGAEPVTTLESAARFRRINPLLPVMGVEIDPARVAAAQPFADARTAFRLGGFNLPLRRLETGQSERVRAIRAFNVLRQYEEADVEPAWSELAQAALPGALLIEGTSDPSGSLWVANILRREPSMPRWRLEALVFSTKLRTTTFTPEVFQAVLPKNFIHRVQPGEMIYHFLEAWMQATQRTVHERVWGKRRHFIAAGQTLRTYGFCVDVRRRWLARGYLLLQAPFYETKRRMNISPEERRSKHSDGAEQCAQDP</sequence>
<dbReference type="EMBL" id="DSMG01000182">
    <property type="protein sequence ID" value="HDX33264.1"/>
    <property type="molecule type" value="Genomic_DNA"/>
</dbReference>
<comment type="caution">
    <text evidence="2">The sequence shown here is derived from an EMBL/GenBank/DDBJ whole genome shotgun (WGS) entry which is preliminary data.</text>
</comment>
<evidence type="ECO:0000313" key="2">
    <source>
        <dbReference type="EMBL" id="HDX33264.1"/>
    </source>
</evidence>
<accession>A0A7C1JFG5</accession>
<gene>
    <name evidence="2" type="ORF">ENQ20_17510</name>
</gene>
<reference evidence="2" key="1">
    <citation type="journal article" date="2020" name="mSystems">
        <title>Genome- and Community-Level Interaction Insights into Carbon Utilization and Element Cycling Functions of Hydrothermarchaeota in Hydrothermal Sediment.</title>
        <authorList>
            <person name="Zhou Z."/>
            <person name="Liu Y."/>
            <person name="Xu W."/>
            <person name="Pan J."/>
            <person name="Luo Z.H."/>
            <person name="Li M."/>
        </authorList>
    </citation>
    <scope>NUCLEOTIDE SEQUENCE [LARGE SCALE GENOMIC DNA]</scope>
    <source>
        <strain evidence="2">SpSt-289</strain>
    </source>
</reference>
<feature type="compositionally biased region" description="Basic and acidic residues" evidence="1">
    <location>
        <begin position="308"/>
        <end position="318"/>
    </location>
</feature>
<name>A0A7C1JFG5_9CHLR</name>
<protein>
    <recommendedName>
        <fullName evidence="3">Class I SAM-dependent methyltransferase</fullName>
    </recommendedName>
</protein>
<evidence type="ECO:0000256" key="1">
    <source>
        <dbReference type="SAM" id="MobiDB-lite"/>
    </source>
</evidence>